<dbReference type="Pfam" id="PF00106">
    <property type="entry name" value="adh_short"/>
    <property type="match status" value="1"/>
</dbReference>
<dbReference type="GO" id="GO:0016491">
    <property type="term" value="F:oxidoreductase activity"/>
    <property type="evidence" value="ECO:0007669"/>
    <property type="project" value="UniProtKB-KW"/>
</dbReference>
<gene>
    <name evidence="5" type="ORF">F4695_001875</name>
</gene>
<dbReference type="InterPro" id="IPR020904">
    <property type="entry name" value="Sc_DH/Rdtase_CS"/>
</dbReference>
<dbReference type="PRINTS" id="PR00081">
    <property type="entry name" value="GDHRDH"/>
</dbReference>
<dbReference type="RefSeq" id="WP_184654482.1">
    <property type="nucleotide sequence ID" value="NZ_JACHBU010000003.1"/>
</dbReference>
<dbReference type="SMART" id="SM00822">
    <property type="entry name" value="PKS_KR"/>
    <property type="match status" value="1"/>
</dbReference>
<sequence length="244" mass="25486">MEIKDAVVIVTGASSGIGEATARAAALSGARVVLLARRKDRIEALAREIGNEALAVVCDVTHPEQVKQAVQAAAQKYGRIDILVNNAGQGLHATIEEIGIEDFKDVLDLNCVAPLVMMQAVIPHMRSQGAGSIVNVSSGATLATYPGSAAYTSSKAALNMLSSVARLELADAGIAVSIMHPFITATEFYGAVRSGLESAKTQEIQTASFAHPPERVADMILELVRSGNAQADLVPKDYGGSFEG</sequence>
<dbReference type="Gene3D" id="3.40.50.720">
    <property type="entry name" value="NAD(P)-binding Rossmann-like Domain"/>
    <property type="match status" value="1"/>
</dbReference>
<organism evidence="5 6">
    <name type="scientific">Rhizobium soli</name>
    <dbReference type="NCBI Taxonomy" id="424798"/>
    <lineage>
        <taxon>Bacteria</taxon>
        <taxon>Pseudomonadati</taxon>
        <taxon>Pseudomonadota</taxon>
        <taxon>Alphaproteobacteria</taxon>
        <taxon>Hyphomicrobiales</taxon>
        <taxon>Rhizobiaceae</taxon>
        <taxon>Rhizobium/Agrobacterium group</taxon>
        <taxon>Rhizobium</taxon>
    </lineage>
</organism>
<proteinExistence type="inferred from homology"/>
<evidence type="ECO:0000313" key="6">
    <source>
        <dbReference type="Proteomes" id="UP000585437"/>
    </source>
</evidence>
<feature type="domain" description="Ketoreductase" evidence="4">
    <location>
        <begin position="6"/>
        <end position="186"/>
    </location>
</feature>
<name>A0A7X0JKZ2_9HYPH</name>
<reference evidence="5 6" key="1">
    <citation type="submission" date="2020-08" db="EMBL/GenBank/DDBJ databases">
        <title>The Agave Microbiome: Exploring the role of microbial communities in plant adaptations to desert environments.</title>
        <authorList>
            <person name="Partida-Martinez L.P."/>
        </authorList>
    </citation>
    <scope>NUCLEOTIDE SEQUENCE [LARGE SCALE GENOMIC DNA]</scope>
    <source>
        <strain evidence="5 6">AS3.12</strain>
    </source>
</reference>
<evidence type="ECO:0000256" key="1">
    <source>
        <dbReference type="ARBA" id="ARBA00006484"/>
    </source>
</evidence>
<dbReference type="InterPro" id="IPR002347">
    <property type="entry name" value="SDR_fam"/>
</dbReference>
<evidence type="ECO:0000313" key="5">
    <source>
        <dbReference type="EMBL" id="MBB6508526.1"/>
    </source>
</evidence>
<dbReference type="CDD" id="cd05233">
    <property type="entry name" value="SDR_c"/>
    <property type="match status" value="1"/>
</dbReference>
<keyword evidence="2" id="KW-0560">Oxidoreductase</keyword>
<accession>A0A7X0JKZ2</accession>
<dbReference type="Proteomes" id="UP000585437">
    <property type="component" value="Unassembled WGS sequence"/>
</dbReference>
<evidence type="ECO:0000256" key="3">
    <source>
        <dbReference type="RuleBase" id="RU000363"/>
    </source>
</evidence>
<evidence type="ECO:0000256" key="2">
    <source>
        <dbReference type="ARBA" id="ARBA00023002"/>
    </source>
</evidence>
<dbReference type="InterPro" id="IPR057326">
    <property type="entry name" value="KR_dom"/>
</dbReference>
<keyword evidence="6" id="KW-1185">Reference proteome</keyword>
<dbReference type="AlphaFoldDB" id="A0A7X0JKZ2"/>
<comment type="similarity">
    <text evidence="1 3">Belongs to the short-chain dehydrogenases/reductases (SDR) family.</text>
</comment>
<comment type="caution">
    <text evidence="5">The sequence shown here is derived from an EMBL/GenBank/DDBJ whole genome shotgun (WGS) entry which is preliminary data.</text>
</comment>
<dbReference type="GO" id="GO:0016020">
    <property type="term" value="C:membrane"/>
    <property type="evidence" value="ECO:0007669"/>
    <property type="project" value="TreeGrafter"/>
</dbReference>
<dbReference type="PANTHER" id="PTHR44196:SF1">
    <property type="entry name" value="DEHYDROGENASE_REDUCTASE SDR FAMILY MEMBER 7B"/>
    <property type="match status" value="1"/>
</dbReference>
<dbReference type="InterPro" id="IPR036291">
    <property type="entry name" value="NAD(P)-bd_dom_sf"/>
</dbReference>
<dbReference type="PROSITE" id="PS00061">
    <property type="entry name" value="ADH_SHORT"/>
    <property type="match status" value="1"/>
</dbReference>
<dbReference type="PRINTS" id="PR00080">
    <property type="entry name" value="SDRFAMILY"/>
</dbReference>
<dbReference type="FunFam" id="3.40.50.720:FF:000084">
    <property type="entry name" value="Short-chain dehydrogenase reductase"/>
    <property type="match status" value="1"/>
</dbReference>
<dbReference type="SUPFAM" id="SSF51735">
    <property type="entry name" value="NAD(P)-binding Rossmann-fold domains"/>
    <property type="match status" value="1"/>
</dbReference>
<dbReference type="PANTHER" id="PTHR44196">
    <property type="entry name" value="DEHYDROGENASE/REDUCTASE SDR FAMILY MEMBER 7B"/>
    <property type="match status" value="1"/>
</dbReference>
<dbReference type="EMBL" id="JACHBU010000003">
    <property type="protein sequence ID" value="MBB6508526.1"/>
    <property type="molecule type" value="Genomic_DNA"/>
</dbReference>
<evidence type="ECO:0000259" key="4">
    <source>
        <dbReference type="SMART" id="SM00822"/>
    </source>
</evidence>
<protein>
    <submittedName>
        <fullName evidence="5">NADP-dependent 3-hydroxy acid dehydrogenase YdfG</fullName>
    </submittedName>
</protein>